<organism evidence="4 5">
    <name type="scientific">Teichococcus wenyumeiae</name>
    <dbReference type="NCBI Taxonomy" id="2478470"/>
    <lineage>
        <taxon>Bacteria</taxon>
        <taxon>Pseudomonadati</taxon>
        <taxon>Pseudomonadota</taxon>
        <taxon>Alphaproteobacteria</taxon>
        <taxon>Acetobacterales</taxon>
        <taxon>Roseomonadaceae</taxon>
        <taxon>Roseomonas</taxon>
    </lineage>
</organism>
<gene>
    <name evidence="4" type="ORF">D6Z83_23645</name>
</gene>
<protein>
    <recommendedName>
        <fullName evidence="3">Carrier domain-containing protein</fullName>
    </recommendedName>
</protein>
<dbReference type="InterPro" id="IPR020806">
    <property type="entry name" value="PKS_PP-bd"/>
</dbReference>
<comment type="caution">
    <text evidence="4">The sequence shown here is derived from an EMBL/GenBank/DDBJ whole genome shotgun (WGS) entry which is preliminary data.</text>
</comment>
<dbReference type="GO" id="GO:0043041">
    <property type="term" value="P:amino acid activation for nonribosomal peptide biosynthetic process"/>
    <property type="evidence" value="ECO:0007669"/>
    <property type="project" value="TreeGrafter"/>
</dbReference>
<dbReference type="Pfam" id="PF00550">
    <property type="entry name" value="PP-binding"/>
    <property type="match status" value="1"/>
</dbReference>
<dbReference type="PROSITE" id="PS00012">
    <property type="entry name" value="PHOSPHOPANTETHEINE"/>
    <property type="match status" value="1"/>
</dbReference>
<dbReference type="Gene3D" id="1.10.1200.10">
    <property type="entry name" value="ACP-like"/>
    <property type="match status" value="1"/>
</dbReference>
<reference evidence="4 5" key="1">
    <citation type="submission" date="2018-09" db="EMBL/GenBank/DDBJ databases">
        <title>Roseomonas sp. nov., isolated from feces of Tibetan antelopes in the Qinghai-Tibet plateau, China.</title>
        <authorList>
            <person name="Tian Z."/>
        </authorList>
    </citation>
    <scope>NUCLEOTIDE SEQUENCE [LARGE SCALE GENOMIC DNA]</scope>
    <source>
        <strain evidence="4 5">Z24</strain>
    </source>
</reference>
<dbReference type="GO" id="GO:0072330">
    <property type="term" value="P:monocarboxylic acid biosynthetic process"/>
    <property type="evidence" value="ECO:0007669"/>
    <property type="project" value="UniProtKB-ARBA"/>
</dbReference>
<dbReference type="InterPro" id="IPR006162">
    <property type="entry name" value="Ppantetheine_attach_site"/>
</dbReference>
<dbReference type="InterPro" id="IPR009081">
    <property type="entry name" value="PP-bd_ACP"/>
</dbReference>
<accession>A0A3A9JAU4</accession>
<dbReference type="SUPFAM" id="SSF47336">
    <property type="entry name" value="ACP-like"/>
    <property type="match status" value="1"/>
</dbReference>
<evidence type="ECO:0000259" key="3">
    <source>
        <dbReference type="PROSITE" id="PS50075"/>
    </source>
</evidence>
<dbReference type="EMBL" id="RAQU01000230">
    <property type="protein sequence ID" value="RKK01695.1"/>
    <property type="molecule type" value="Genomic_DNA"/>
</dbReference>
<keyword evidence="2" id="KW-0597">Phosphoprotein</keyword>
<dbReference type="GO" id="GO:0031177">
    <property type="term" value="F:phosphopantetheine binding"/>
    <property type="evidence" value="ECO:0007669"/>
    <property type="project" value="InterPro"/>
</dbReference>
<evidence type="ECO:0000256" key="1">
    <source>
        <dbReference type="ARBA" id="ARBA00022450"/>
    </source>
</evidence>
<dbReference type="InterPro" id="IPR036736">
    <property type="entry name" value="ACP-like_sf"/>
</dbReference>
<dbReference type="FunFam" id="1.10.1200.10:FF:000016">
    <property type="entry name" value="Non-ribosomal peptide synthase"/>
    <property type="match status" value="1"/>
</dbReference>
<dbReference type="GO" id="GO:0005829">
    <property type="term" value="C:cytosol"/>
    <property type="evidence" value="ECO:0007669"/>
    <property type="project" value="TreeGrafter"/>
</dbReference>
<dbReference type="AlphaFoldDB" id="A0A3A9JAU4"/>
<keyword evidence="1" id="KW-0596">Phosphopantetheine</keyword>
<dbReference type="SMART" id="SM00823">
    <property type="entry name" value="PKS_PP"/>
    <property type="match status" value="1"/>
</dbReference>
<feature type="domain" description="Carrier" evidence="3">
    <location>
        <begin position="6"/>
        <end position="81"/>
    </location>
</feature>
<dbReference type="InParanoid" id="A0A3A9JAU4"/>
<evidence type="ECO:0000313" key="4">
    <source>
        <dbReference type="EMBL" id="RKK01695.1"/>
    </source>
</evidence>
<sequence>AAGTAPPAGRTQQRVAAVWRAVLGLDSLGADENFFEIGGHSLLATQIVSRLRHEFGAPLGLRDFFAAPTVAALAQHLDSLAAPPPAAGEQEEFLL</sequence>
<dbReference type="PROSITE" id="PS50075">
    <property type="entry name" value="CARRIER"/>
    <property type="match status" value="1"/>
</dbReference>
<dbReference type="RefSeq" id="WP_147426204.1">
    <property type="nucleotide sequence ID" value="NZ_RAQU01000230.1"/>
</dbReference>
<dbReference type="PANTHER" id="PTHR45527:SF1">
    <property type="entry name" value="FATTY ACID SYNTHASE"/>
    <property type="match status" value="1"/>
</dbReference>
<evidence type="ECO:0000313" key="5">
    <source>
        <dbReference type="Proteomes" id="UP000278036"/>
    </source>
</evidence>
<dbReference type="GO" id="GO:0044550">
    <property type="term" value="P:secondary metabolite biosynthetic process"/>
    <property type="evidence" value="ECO:0007669"/>
    <property type="project" value="TreeGrafter"/>
</dbReference>
<proteinExistence type="predicted"/>
<name>A0A3A9JAU4_9PROT</name>
<feature type="non-terminal residue" evidence="4">
    <location>
        <position position="1"/>
    </location>
</feature>
<dbReference type="PANTHER" id="PTHR45527">
    <property type="entry name" value="NONRIBOSOMAL PEPTIDE SYNTHETASE"/>
    <property type="match status" value="1"/>
</dbReference>
<evidence type="ECO:0000256" key="2">
    <source>
        <dbReference type="ARBA" id="ARBA00022553"/>
    </source>
</evidence>
<dbReference type="Proteomes" id="UP000278036">
    <property type="component" value="Unassembled WGS sequence"/>
</dbReference>
<dbReference type="OrthoDB" id="9770470at2"/>